<keyword evidence="3" id="KW-1003">Cell membrane</keyword>
<evidence type="ECO:0000256" key="6">
    <source>
        <dbReference type="ARBA" id="ARBA00023136"/>
    </source>
</evidence>
<protein>
    <submittedName>
        <fullName evidence="9">Carbohydrate ABC transporter permease</fullName>
    </submittedName>
</protein>
<keyword evidence="10" id="KW-1185">Reference proteome</keyword>
<feature type="transmembrane region" description="Helical" evidence="7">
    <location>
        <begin position="211"/>
        <end position="232"/>
    </location>
</feature>
<dbReference type="PROSITE" id="PS50928">
    <property type="entry name" value="ABC_TM1"/>
    <property type="match status" value="1"/>
</dbReference>
<dbReference type="SUPFAM" id="SSF161098">
    <property type="entry name" value="MetI-like"/>
    <property type="match status" value="1"/>
</dbReference>
<dbReference type="Gene3D" id="1.10.3720.10">
    <property type="entry name" value="MetI-like"/>
    <property type="match status" value="1"/>
</dbReference>
<evidence type="ECO:0000313" key="9">
    <source>
        <dbReference type="EMBL" id="MFC4135481.1"/>
    </source>
</evidence>
<comment type="subcellular location">
    <subcellularLocation>
        <location evidence="1 7">Cell membrane</location>
        <topology evidence="1 7">Multi-pass membrane protein</topology>
    </subcellularLocation>
</comment>
<feature type="transmembrane region" description="Helical" evidence="7">
    <location>
        <begin position="109"/>
        <end position="131"/>
    </location>
</feature>
<organism evidence="9 10">
    <name type="scientific">Hamadaea flava</name>
    <dbReference type="NCBI Taxonomy" id="1742688"/>
    <lineage>
        <taxon>Bacteria</taxon>
        <taxon>Bacillati</taxon>
        <taxon>Actinomycetota</taxon>
        <taxon>Actinomycetes</taxon>
        <taxon>Micromonosporales</taxon>
        <taxon>Micromonosporaceae</taxon>
        <taxon>Hamadaea</taxon>
    </lineage>
</organism>
<reference evidence="10" key="1">
    <citation type="journal article" date="2019" name="Int. J. Syst. Evol. Microbiol.">
        <title>The Global Catalogue of Microorganisms (GCM) 10K type strain sequencing project: providing services to taxonomists for standard genome sequencing and annotation.</title>
        <authorList>
            <consortium name="The Broad Institute Genomics Platform"/>
            <consortium name="The Broad Institute Genome Sequencing Center for Infectious Disease"/>
            <person name="Wu L."/>
            <person name="Ma J."/>
        </authorList>
    </citation>
    <scope>NUCLEOTIDE SEQUENCE [LARGE SCALE GENOMIC DNA]</scope>
    <source>
        <strain evidence="10">CGMCC 4.7289</strain>
    </source>
</reference>
<comment type="caution">
    <text evidence="9">The sequence shown here is derived from an EMBL/GenBank/DDBJ whole genome shotgun (WGS) entry which is preliminary data.</text>
</comment>
<dbReference type="EMBL" id="JBHSAY010000021">
    <property type="protein sequence ID" value="MFC4135481.1"/>
    <property type="molecule type" value="Genomic_DNA"/>
</dbReference>
<dbReference type="PANTHER" id="PTHR30193">
    <property type="entry name" value="ABC TRANSPORTER PERMEASE PROTEIN"/>
    <property type="match status" value="1"/>
</dbReference>
<dbReference type="Proteomes" id="UP001595816">
    <property type="component" value="Unassembled WGS sequence"/>
</dbReference>
<evidence type="ECO:0000256" key="4">
    <source>
        <dbReference type="ARBA" id="ARBA00022692"/>
    </source>
</evidence>
<evidence type="ECO:0000313" key="10">
    <source>
        <dbReference type="Proteomes" id="UP001595816"/>
    </source>
</evidence>
<feature type="transmembrane region" description="Helical" evidence="7">
    <location>
        <begin position="76"/>
        <end position="97"/>
    </location>
</feature>
<dbReference type="InterPro" id="IPR000515">
    <property type="entry name" value="MetI-like"/>
</dbReference>
<proteinExistence type="inferred from homology"/>
<comment type="similarity">
    <text evidence="7">Belongs to the binding-protein-dependent transport system permease family.</text>
</comment>
<dbReference type="PANTHER" id="PTHR30193:SF37">
    <property type="entry name" value="INNER MEMBRANE ABC TRANSPORTER PERMEASE PROTEIN YCJO"/>
    <property type="match status" value="1"/>
</dbReference>
<feature type="transmembrane region" description="Helical" evidence="7">
    <location>
        <begin position="151"/>
        <end position="170"/>
    </location>
</feature>
<sequence length="298" mass="33048">MKSWLHRADVKASPYLYISPFYLLFGLLGAFPLVYTAWVSLHDWSLLEDEHPFVGLANYKALFADSLFWNALGNTASIWVISTVPQLLFAILLAHILNNRLRGQTLWRTGLLLPNVTSVVAVAIIFGQLFGRDYGMINWVLGQFGIGHIDWQAGTATSHIAISAMIIWRWTGYNALIYLAAMQAVPDSLHEAAILDGATSMQRLWRITIPSIRPTIIFTVIVSTIGGLQVFAEPLLFGGGGLTGGSDGQFQTLALYLYQAGFGRFDFGYASATAWLMFLVIVLAAMLNFLLTRRIRRA</sequence>
<dbReference type="Pfam" id="PF00528">
    <property type="entry name" value="BPD_transp_1"/>
    <property type="match status" value="1"/>
</dbReference>
<keyword evidence="4 7" id="KW-0812">Transmembrane</keyword>
<accession>A0ABV8LWQ4</accession>
<keyword evidence="6 7" id="KW-0472">Membrane</keyword>
<evidence type="ECO:0000256" key="2">
    <source>
        <dbReference type="ARBA" id="ARBA00022448"/>
    </source>
</evidence>
<gene>
    <name evidence="9" type="ORF">ACFOZ4_33120</name>
</gene>
<evidence type="ECO:0000259" key="8">
    <source>
        <dbReference type="PROSITE" id="PS50928"/>
    </source>
</evidence>
<evidence type="ECO:0000256" key="5">
    <source>
        <dbReference type="ARBA" id="ARBA00022989"/>
    </source>
</evidence>
<keyword evidence="5 7" id="KW-1133">Transmembrane helix</keyword>
<keyword evidence="2 7" id="KW-0813">Transport</keyword>
<feature type="transmembrane region" description="Helical" evidence="7">
    <location>
        <begin position="267"/>
        <end position="291"/>
    </location>
</feature>
<dbReference type="RefSeq" id="WP_372502864.1">
    <property type="nucleotide sequence ID" value="NZ_JAMZDZ010000001.1"/>
</dbReference>
<evidence type="ECO:0000256" key="1">
    <source>
        <dbReference type="ARBA" id="ARBA00004651"/>
    </source>
</evidence>
<feature type="transmembrane region" description="Helical" evidence="7">
    <location>
        <begin position="21"/>
        <end position="41"/>
    </location>
</feature>
<name>A0ABV8LWQ4_9ACTN</name>
<dbReference type="InterPro" id="IPR051393">
    <property type="entry name" value="ABC_transporter_permease"/>
</dbReference>
<evidence type="ECO:0000256" key="3">
    <source>
        <dbReference type="ARBA" id="ARBA00022475"/>
    </source>
</evidence>
<feature type="domain" description="ABC transmembrane type-1" evidence="8">
    <location>
        <begin position="72"/>
        <end position="288"/>
    </location>
</feature>
<dbReference type="CDD" id="cd06261">
    <property type="entry name" value="TM_PBP2"/>
    <property type="match status" value="1"/>
</dbReference>
<evidence type="ECO:0000256" key="7">
    <source>
        <dbReference type="RuleBase" id="RU363032"/>
    </source>
</evidence>
<dbReference type="InterPro" id="IPR035906">
    <property type="entry name" value="MetI-like_sf"/>
</dbReference>